<gene>
    <name evidence="2" type="ORF">H9660_05640</name>
</gene>
<dbReference type="RefSeq" id="WP_191749388.1">
    <property type="nucleotide sequence ID" value="NZ_JACSQZ010000014.1"/>
</dbReference>
<evidence type="ECO:0000256" key="1">
    <source>
        <dbReference type="SAM" id="Phobius"/>
    </source>
</evidence>
<evidence type="ECO:0000313" key="3">
    <source>
        <dbReference type="Proteomes" id="UP000640335"/>
    </source>
</evidence>
<accession>A0ABR8Q2H7</accession>
<proteinExistence type="predicted"/>
<sequence length="184" mass="21398">MISNYLYLFSIGIAFVTIIFIIYNFILLVKKKKADSIDENKKEDIIRGYKNNLGIFAIVLVICIGYIFYYSSPVNIYKAIDIRSEINYDTINIYGNITNEDSINLSSEQGENVFNLLEKYKYKRIFNFSDVTGEVEFILFESIDGKPGIIEVWSSGYIRIPNNNLYKIDIDNKVELYNELKNII</sequence>
<name>A0ABR8Q2H7_9CLOT</name>
<keyword evidence="1" id="KW-0812">Transmembrane</keyword>
<keyword evidence="1" id="KW-1133">Transmembrane helix</keyword>
<evidence type="ECO:0000313" key="2">
    <source>
        <dbReference type="EMBL" id="MBD7914622.1"/>
    </source>
</evidence>
<keyword evidence="3" id="KW-1185">Reference proteome</keyword>
<organism evidence="2 3">
    <name type="scientific">Clostridium gallinarum</name>
    <dbReference type="NCBI Taxonomy" id="2762246"/>
    <lineage>
        <taxon>Bacteria</taxon>
        <taxon>Bacillati</taxon>
        <taxon>Bacillota</taxon>
        <taxon>Clostridia</taxon>
        <taxon>Eubacteriales</taxon>
        <taxon>Clostridiaceae</taxon>
        <taxon>Clostridium</taxon>
    </lineage>
</organism>
<comment type="caution">
    <text evidence="2">The sequence shown here is derived from an EMBL/GenBank/DDBJ whole genome shotgun (WGS) entry which is preliminary data.</text>
</comment>
<keyword evidence="1" id="KW-0472">Membrane</keyword>
<feature type="transmembrane region" description="Helical" evidence="1">
    <location>
        <begin position="6"/>
        <end position="29"/>
    </location>
</feature>
<dbReference type="EMBL" id="JACSQZ010000014">
    <property type="protein sequence ID" value="MBD7914622.1"/>
    <property type="molecule type" value="Genomic_DNA"/>
</dbReference>
<feature type="transmembrane region" description="Helical" evidence="1">
    <location>
        <begin position="49"/>
        <end position="69"/>
    </location>
</feature>
<reference evidence="2 3" key="1">
    <citation type="submission" date="2020-08" db="EMBL/GenBank/DDBJ databases">
        <title>A Genomic Blueprint of the Chicken Gut Microbiome.</title>
        <authorList>
            <person name="Gilroy R."/>
            <person name="Ravi A."/>
            <person name="Getino M."/>
            <person name="Pursley I."/>
            <person name="Horton D.L."/>
            <person name="Alikhan N.-F."/>
            <person name="Baker D."/>
            <person name="Gharbi K."/>
            <person name="Hall N."/>
            <person name="Watson M."/>
            <person name="Adriaenssens E.M."/>
            <person name="Foster-Nyarko E."/>
            <person name="Jarju S."/>
            <person name="Secka A."/>
            <person name="Antonio M."/>
            <person name="Oren A."/>
            <person name="Chaudhuri R."/>
            <person name="La Ragione R.M."/>
            <person name="Hildebrand F."/>
            <person name="Pallen M.J."/>
        </authorList>
    </citation>
    <scope>NUCLEOTIDE SEQUENCE [LARGE SCALE GENOMIC DNA]</scope>
    <source>
        <strain evidence="2 3">Sa3CUN1</strain>
    </source>
</reference>
<dbReference type="Proteomes" id="UP000640335">
    <property type="component" value="Unassembled WGS sequence"/>
</dbReference>
<evidence type="ECO:0008006" key="4">
    <source>
        <dbReference type="Google" id="ProtNLM"/>
    </source>
</evidence>
<protein>
    <recommendedName>
        <fullName evidence="4">Bacterial Pleckstrin homology domain-containing protein</fullName>
    </recommendedName>
</protein>